<name>A0A3G4ZPT8_9VIRU</name>
<proteinExistence type="predicted"/>
<reference evidence="1" key="1">
    <citation type="submission" date="2018-10" db="EMBL/GenBank/DDBJ databases">
        <title>Hidden diversity of soil giant viruses.</title>
        <authorList>
            <person name="Schulz F."/>
            <person name="Alteio L."/>
            <person name="Goudeau D."/>
            <person name="Ryan E.M."/>
            <person name="Malmstrom R.R."/>
            <person name="Blanchard J."/>
            <person name="Woyke T."/>
        </authorList>
    </citation>
    <scope>NUCLEOTIDE SEQUENCE</scope>
    <source>
        <strain evidence="1">TEV1</strain>
    </source>
</reference>
<dbReference type="EMBL" id="MK071983">
    <property type="protein sequence ID" value="AYV76354.1"/>
    <property type="molecule type" value="Genomic_DNA"/>
</dbReference>
<organism evidence="1">
    <name type="scientific">Terrestrivirus sp</name>
    <dbReference type="NCBI Taxonomy" id="2487775"/>
    <lineage>
        <taxon>Viruses</taxon>
        <taxon>Varidnaviria</taxon>
        <taxon>Bamfordvirae</taxon>
        <taxon>Nucleocytoviricota</taxon>
        <taxon>Megaviricetes</taxon>
        <taxon>Imitervirales</taxon>
        <taxon>Mimiviridae</taxon>
        <taxon>Klosneuvirinae</taxon>
    </lineage>
</organism>
<gene>
    <name evidence="1" type="ORF">Terrestrivirus5_176</name>
</gene>
<protein>
    <submittedName>
        <fullName evidence="1">Uncharacterized protein</fullName>
    </submittedName>
</protein>
<evidence type="ECO:0000313" key="1">
    <source>
        <dbReference type="EMBL" id="AYV76354.1"/>
    </source>
</evidence>
<sequence>MTEFIKFDDLIKVQSHNVIIDDKDIDDKDIDTNIDIDIHQDENTNKNRNIKLYQFQSIIDESNGIIKFIGFSADDIRPTYILHEFNFKGHTCKIVTYVLSDIDIEHANNTCELKMISLLIMNKDSLTVQYAITLSFYTFTHKKNKKHLRDYITNDDEIKLEGFYQYSLLDNLGNKEKIGDIMQKFLGKTKSVYGIISMLSDEKLSKLWEK</sequence>
<accession>A0A3G4ZPT8</accession>